<keyword evidence="2" id="KW-0472">Membrane</keyword>
<feature type="domain" description="Pesticidal crystal protein Cry22Aa Ig-like" evidence="4">
    <location>
        <begin position="687"/>
        <end position="755"/>
    </location>
</feature>
<dbReference type="SUPFAM" id="SSF49401">
    <property type="entry name" value="Bacterial adhesins"/>
    <property type="match status" value="2"/>
</dbReference>
<feature type="domain" description="Pesticidal crystal protein Cry22Aa Ig-like" evidence="4">
    <location>
        <begin position="394"/>
        <end position="462"/>
    </location>
</feature>
<comment type="caution">
    <text evidence="5">The sequence shown here is derived from an EMBL/GenBank/DDBJ whole genome shotgun (WGS) entry which is preliminary data.</text>
</comment>
<dbReference type="Proteomes" id="UP000010119">
    <property type="component" value="Unassembled WGS sequence"/>
</dbReference>
<proteinExistence type="predicted"/>
<feature type="domain" description="Pesticidal crystal protein Cry22Aa Ig-like" evidence="4">
    <location>
        <begin position="55"/>
        <end position="128"/>
    </location>
</feature>
<feature type="domain" description="Pesticidal crystal protein Cry22Aa Ig-like" evidence="4">
    <location>
        <begin position="141"/>
        <end position="212"/>
    </location>
</feature>
<feature type="domain" description="Pesticidal crystal protein Cry22Aa Ig-like" evidence="4">
    <location>
        <begin position="1666"/>
        <end position="1735"/>
    </location>
</feature>
<protein>
    <submittedName>
        <fullName evidence="5">Conserved repeat protein</fullName>
    </submittedName>
</protein>
<feature type="domain" description="Pesticidal crystal protein Cry22Aa Ig-like" evidence="4">
    <location>
        <begin position="228"/>
        <end position="296"/>
    </location>
</feature>
<evidence type="ECO:0000259" key="4">
    <source>
        <dbReference type="Pfam" id="PF16403"/>
    </source>
</evidence>
<dbReference type="Gene3D" id="2.60.40.740">
    <property type="match status" value="3"/>
</dbReference>
<feature type="domain" description="Pesticidal crystal protein Cry22Aa Ig-like" evidence="4">
    <location>
        <begin position="311"/>
        <end position="379"/>
    </location>
</feature>
<dbReference type="PANTHER" id="PTHR34819:SF3">
    <property type="entry name" value="CELL SURFACE PROTEIN"/>
    <property type="match status" value="1"/>
</dbReference>
<dbReference type="PANTHER" id="PTHR34819">
    <property type="entry name" value="LARGE CYSTEINE-RICH PERIPLASMIC PROTEIN OMCB"/>
    <property type="match status" value="1"/>
</dbReference>
<feature type="domain" description="Pesticidal crystal protein Cry22Aa Ig-like" evidence="4">
    <location>
        <begin position="1219"/>
        <end position="1280"/>
    </location>
</feature>
<feature type="domain" description="DUF11" evidence="3">
    <location>
        <begin position="484"/>
        <end position="586"/>
    </location>
</feature>
<evidence type="ECO:0000313" key="6">
    <source>
        <dbReference type="Proteomes" id="UP000010119"/>
    </source>
</evidence>
<dbReference type="Gene3D" id="2.60.40.10">
    <property type="entry name" value="Immunoglobulins"/>
    <property type="match status" value="16"/>
</dbReference>
<dbReference type="InterPro" id="IPR051172">
    <property type="entry name" value="Chlamydia_OmcB"/>
</dbReference>
<dbReference type="InterPro" id="IPR047589">
    <property type="entry name" value="DUF11_rpt"/>
</dbReference>
<feature type="domain" description="Pesticidal crystal protein Cry22Aa Ig-like" evidence="4">
    <location>
        <begin position="1607"/>
        <end position="1656"/>
    </location>
</feature>
<dbReference type="Pfam" id="PF01345">
    <property type="entry name" value="DUF11"/>
    <property type="match status" value="3"/>
</dbReference>
<dbReference type="STRING" id="525367.HMPREF0556_11893"/>
<dbReference type="NCBIfam" id="TIGR01451">
    <property type="entry name" value="B_ant_repeat"/>
    <property type="match status" value="3"/>
</dbReference>
<evidence type="ECO:0000259" key="3">
    <source>
        <dbReference type="Pfam" id="PF01345"/>
    </source>
</evidence>
<feature type="compositionally biased region" description="Basic and acidic residues" evidence="1">
    <location>
        <begin position="1749"/>
        <end position="1775"/>
    </location>
</feature>
<dbReference type="eggNOG" id="COG3209">
    <property type="taxonomic scope" value="Bacteria"/>
</dbReference>
<gene>
    <name evidence="5" type="ORF">HMPREF0556_11893</name>
</gene>
<accession>D7V0X6</accession>
<feature type="region of interest" description="Disordered" evidence="1">
    <location>
        <begin position="1736"/>
        <end position="1775"/>
    </location>
</feature>
<organism evidence="5 6">
    <name type="scientific">Listeria grayi DSM 20601</name>
    <dbReference type="NCBI Taxonomy" id="525367"/>
    <lineage>
        <taxon>Bacteria</taxon>
        <taxon>Bacillati</taxon>
        <taxon>Bacillota</taxon>
        <taxon>Bacilli</taxon>
        <taxon>Bacillales</taxon>
        <taxon>Listeriaceae</taxon>
        <taxon>Listeria</taxon>
    </lineage>
</organism>
<dbReference type="InterPro" id="IPR008966">
    <property type="entry name" value="Adhesion_dom_sf"/>
</dbReference>
<evidence type="ECO:0000313" key="5">
    <source>
        <dbReference type="EMBL" id="EFI83208.1"/>
    </source>
</evidence>
<feature type="domain" description="Pesticidal crystal protein Cry22Aa Ig-like" evidence="4">
    <location>
        <begin position="845"/>
        <end position="913"/>
    </location>
</feature>
<keyword evidence="6" id="KW-1185">Reference proteome</keyword>
<dbReference type="EMBL" id="ACCR02000005">
    <property type="protein sequence ID" value="EFI83208.1"/>
    <property type="molecule type" value="Genomic_DNA"/>
</dbReference>
<evidence type="ECO:0000256" key="1">
    <source>
        <dbReference type="SAM" id="MobiDB-lite"/>
    </source>
</evidence>
<feature type="domain" description="Pesticidal crystal protein Cry22Aa Ig-like" evidence="4">
    <location>
        <begin position="605"/>
        <end position="672"/>
    </location>
</feature>
<name>D7V0X6_LISGR</name>
<dbReference type="NCBIfam" id="TIGR04226">
    <property type="entry name" value="RrgB_K2N_iso_D2"/>
    <property type="match status" value="3"/>
</dbReference>
<dbReference type="HOGENOM" id="CLU_237648_0_0_9"/>
<keyword evidence="2" id="KW-0812">Transmembrane</keyword>
<evidence type="ECO:0000256" key="2">
    <source>
        <dbReference type="SAM" id="Phobius"/>
    </source>
</evidence>
<feature type="domain" description="DUF11" evidence="3">
    <location>
        <begin position="919"/>
        <end position="1042"/>
    </location>
</feature>
<keyword evidence="2" id="KW-1133">Transmembrane helix</keyword>
<feature type="domain" description="Pesticidal crystal protein Cry22Aa Ig-like" evidence="4">
    <location>
        <begin position="764"/>
        <end position="834"/>
    </location>
</feature>
<dbReference type="InterPro" id="IPR026466">
    <property type="entry name" value="Fim_isopep_form_D2_dom"/>
</dbReference>
<feature type="domain" description="Pesticidal crystal protein Cry22Aa Ig-like" evidence="4">
    <location>
        <begin position="1504"/>
        <end position="1564"/>
    </location>
</feature>
<reference evidence="5" key="1">
    <citation type="submission" date="2010-06" db="EMBL/GenBank/DDBJ databases">
        <authorList>
            <person name="Muzny D."/>
            <person name="Qin X."/>
            <person name="Buhay C."/>
            <person name="Dugan-Rocha S."/>
            <person name="Ding Y."/>
            <person name="Chen G."/>
            <person name="Hawes A."/>
            <person name="Holder M."/>
            <person name="Jhangiani S."/>
            <person name="Johnson A."/>
            <person name="Khan Z."/>
            <person name="Li Z."/>
            <person name="Liu W."/>
            <person name="Liu X."/>
            <person name="Perez L."/>
            <person name="Shen H."/>
            <person name="Wang Q."/>
            <person name="Watt J."/>
            <person name="Xi L."/>
            <person name="Xin Y."/>
            <person name="Zhou J."/>
            <person name="Deng J."/>
            <person name="Jiang H."/>
            <person name="Liu Y."/>
            <person name="Qu J."/>
            <person name="Song X.-Z."/>
            <person name="Zhang L."/>
            <person name="Villasana D."/>
            <person name="Johnson A."/>
            <person name="Liu J."/>
            <person name="Liyanage D."/>
            <person name="Lorensuhewa L."/>
            <person name="Robinson T."/>
            <person name="Song A."/>
            <person name="Song B.-B."/>
            <person name="Dinh H."/>
            <person name="Thornton R."/>
            <person name="Coyle M."/>
            <person name="Francisco L."/>
            <person name="Jackson L."/>
            <person name="Javaid M."/>
            <person name="Korchina V."/>
            <person name="Kovar C."/>
            <person name="Mata R."/>
            <person name="Mathew T."/>
            <person name="Ngo R."/>
            <person name="Nguyen L."/>
            <person name="Nguyen N."/>
            <person name="Okwuonu G."/>
            <person name="Ongeri F."/>
            <person name="Pham C."/>
            <person name="Simmons D."/>
            <person name="Wilczek-Boney K."/>
            <person name="Hale W."/>
            <person name="Jakkamsetti A."/>
            <person name="Pham P."/>
            <person name="Ruth R."/>
            <person name="San Lucas F."/>
            <person name="Warren J."/>
            <person name="Zhang J."/>
            <person name="Zhao Z."/>
            <person name="Zhou C."/>
            <person name="Zhu D."/>
            <person name="Lee S."/>
            <person name="Bess C."/>
            <person name="Blankenburg K."/>
            <person name="Forbes L."/>
            <person name="Fu Q."/>
            <person name="Gubbala S."/>
            <person name="Hirani K."/>
            <person name="Jayaseelan J.C."/>
            <person name="Lara F."/>
            <person name="Munidasa M."/>
            <person name="Palculict T."/>
            <person name="Patil S."/>
            <person name="Pu L.-L."/>
            <person name="Saada N."/>
            <person name="Tang L."/>
            <person name="Weissenberger G."/>
            <person name="Zhu Y."/>
            <person name="Hemphill L."/>
            <person name="Shang Y."/>
            <person name="Youmans B."/>
            <person name="Ayvaz T."/>
            <person name="Ross M."/>
            <person name="Santibanez J."/>
            <person name="Aqrawi P."/>
            <person name="Gross S."/>
            <person name="Joshi V."/>
            <person name="Fowler G."/>
            <person name="Nazareth L."/>
            <person name="Reid J."/>
            <person name="Worley K."/>
            <person name="Petrosino J."/>
            <person name="Highlander S."/>
            <person name="Gibbs R."/>
        </authorList>
    </citation>
    <scope>NUCLEOTIDE SEQUENCE [LARGE SCALE GENOMIC DNA]</scope>
    <source>
        <strain evidence="5">DSM 20601</strain>
    </source>
</reference>
<dbReference type="InterPro" id="IPR013783">
    <property type="entry name" value="Ig-like_fold"/>
</dbReference>
<dbReference type="InterPro" id="IPR001434">
    <property type="entry name" value="OmcB-like_DUF11"/>
</dbReference>
<dbReference type="Pfam" id="PF16403">
    <property type="entry name" value="Bact_surface_Ig-like"/>
    <property type="match status" value="14"/>
</dbReference>
<dbReference type="InterPro" id="IPR032179">
    <property type="entry name" value="Cry22Aa_Ig-like"/>
</dbReference>
<sequence>MTKGGKIMKAKKYTIWAVTILLLLSVFIALAKPINHLYTQVNTQKSADAAEPPYFTGVEDTTIEKGSLWSPYQGVIARDPGQNNVDISGYIEVEDNVKSNKWGTYKVYYSVKSPKTGLEATAERTVKVVVSSVSKATLTVPATKEIKKGDAFSNKIAMEGIVATDGDGTNLAARVSWDSSKLDTNTIGSYPVVYSVTGQNGQEVTAVSTIKVVEGSNEVIGDATIEASDKTVTEGDTFDYYEGVKAFDGDAKHTDISANVKHQGRVNTNSPGKYQVIYRVTGANGNEVTKSITVTVTKKQETITNATIQASDKTITEGDTFDYLKDVTAKDGDAKQTDITSKLTYRGTVDTSKPGKYTITYEVTGANGNKVTQNITVTVIAKPTNLVDATIFAKNQTVYVGSTFDYKKNISAIDGDAAKTDITSKVIYQGTVNMSSPGVYPITYKVTGANGNEVSKTIQVTVIYKTGELSISKKLITATGEDFKATAVNPGDTLYYKITVTNTVANSVVEAVTVSDQLPAGLTYQADSLEVDNKKVANADLKAIHVEDLLGNKSHQITFAAKINMNTSGTITNVAGVTGKTVDNKQYEASTDVRNLENATINASDKEITVGDPFDYKKGVTAKDGDLAHTDITAKLTYDQNVNTSKAGIYTVTYKVTGKNGVEVKKAIKVTVKEKEVPVTNATITASDRTIELNESFDYMAGIKAVDGDKEKTDITNKVTHEGTVDTSKAGKYTVTYKVKGKNNNEVSISIKVTVVAKNAVITANDRSIQLGQSFDPLKEVQAKDTDGYQTDLTSKIKVKSNNVNTNKTGKYTVIYAVTGSNGNTVEKTIQVTVLPKDAEIIATDKTIHQGDAFDPKQGVSAIDGDGNNTDLTAKITIEKNTVDVSKAGQYEVTYGVIGSSKNKVVKTVKITVIANQGDLTITKKVENAAGEDLNQQTVIAGDEIIYKIKVKNPIANSAVQQVALTDTVPAGAEVQTDAVTVKGTKATPVWKGNKVTLTAGTVTDKDEIEVIISVKVKADYSGELTNIANVTGEAVADKNASTSIGSREANKASIIAINKKIEIGNTFDPLQNVTAIDEDGSDITASLKVISNNVDPLRIGVYKVVYEAEARNGKITKEIEIKVIGRDATIIADDQELYVNDSFDPLGIVTAIDGDGVNTDISRNVRVINSNVDTSVSGNYQVTFAVVGINGNEISKTVKVKVIANDAVIQADNRISIIGEDFDARKEVRAIDGDGRETDLTADLKITMNTVDTQHAGEYDVRYEVTGENGNLVSKTIRVTIVAKDAVIQATDKKIAVGDSFDPLKDVTAVDGNGYDTDLTSNINITANTVDTSHPGNYTVTYSVTGENGNEVTKTINVVVQENPGDLTISKEVANTNGNTTAAPGDEIMYTIKVKNPTTKGNVHEVVIKDDLPKGIQLNEASIKVNQENASYELAGNKLKLTIGDILANEEKVITFKAKVTAEAAVEITNIAKVTGVNTAHDSEADAVIEGEYQDASIYAFDKTIQVGDKFDPRKAVTAKDSDDRDLTAMLQIKENTVDTNQVGEYKVVYGVTGKNKKEVVKEVKITVVSKNAIIVVDDSTLTLGDSFDPMKGVRAYDGNVSLVQKAASQATDITSAVTIESNNVDTKKVGEYQVVYTVAGSNGIQVKKTRKISILAKDAVIKAENSTIKVGETFQPLKTVKAYDGDEKHTDISAKIEVKQNKVDNKKVGSYPVTYAVVGSNGKEITKQIAVTVKKDKKRDSSSGGTKPKDPEIKPDPSDPKDPKDPNPVKVTETKAKKAVKRLLKTGDVSTIYYTGLGSLLIIGAWLLRRYNRNNWI</sequence>
<feature type="transmembrane region" description="Helical" evidence="2">
    <location>
        <begin position="1793"/>
        <end position="1810"/>
    </location>
</feature>
<feature type="domain" description="DUF11" evidence="3">
    <location>
        <begin position="1374"/>
        <end position="1484"/>
    </location>
</feature>
<feature type="domain" description="Pesticidal crystal protein Cry22Aa Ig-like" evidence="4">
    <location>
        <begin position="1293"/>
        <end position="1360"/>
    </location>
</feature>